<keyword evidence="5" id="KW-0732">Signal</keyword>
<feature type="domain" description="Trypanosome variant surface glycoprotein B-type N-terminal" evidence="11">
    <location>
        <begin position="21"/>
        <end position="373"/>
    </location>
</feature>
<evidence type="ECO:0000259" key="11">
    <source>
        <dbReference type="Pfam" id="PF13206"/>
    </source>
</evidence>
<sequence>MIQVATFTHPSHTVKISAIALITAVATTHAAGPTNQVNGADFSVLCTVVNAAENVKESSGLDDTLTQIGTTATTVKVILNNYERLIKEASKPPPPQGNPQQPSSPKESFHEETAEVCTKAVDELRKMEKETKEALELAATNTGSMQRQINKTIDKIIQLAGTAENQASSSQSAKQLLRAVVYGEGTTGNTPKMDSTATDRTESCGKRSTNGAKSAPLSMAATLACLCASDSTATTNKACYDEGAQQGFSRQAAVAVNVWNEIKTKCKAAALNAQKPTANIISAAATKIRQRLATPLDASIPHGYLGRISGTDTSGGCTGDTSANSGACAYFDTTDGSTQENPAWLATLDAAAEALRNEEKAAQSRLHTTTEIKALSKSLTNLLAIVTVTEIRPAILTDNKSSANQATDAEQRCKALEDKDCTFNKENEKCELKKDVKENLEKETGGKYCKPDCSKLDTQEKYEVVNKDLPAFSPRTCGWITFTDKEGKLKEPNCRSSSLLFNNNLALSMADIL</sequence>
<dbReference type="GO" id="GO:0098552">
    <property type="term" value="C:side of membrane"/>
    <property type="evidence" value="ECO:0007669"/>
    <property type="project" value="UniProtKB-KW"/>
</dbReference>
<dbReference type="VEuPathDB" id="TriTrypDB:Tb10.v4.0152"/>
<keyword evidence="4" id="KW-0336">GPI-anchor</keyword>
<keyword evidence="6" id="KW-0472">Membrane</keyword>
<name>A0A1J0R9X8_9TRYP</name>
<reference evidence="12" key="1">
    <citation type="submission" date="2016-08" db="EMBL/GenBank/DDBJ databases">
        <title>VSG repertoire of Trypanosoma brucei EATRO 1125.</title>
        <authorList>
            <person name="Cross G.A."/>
        </authorList>
    </citation>
    <scope>NUCLEOTIDE SEQUENCE</scope>
    <source>
        <strain evidence="12">EATRO 1125</strain>
    </source>
</reference>
<keyword evidence="8" id="KW-0449">Lipoprotein</keyword>
<evidence type="ECO:0000313" key="12">
    <source>
        <dbReference type="EMBL" id="APD74643.1"/>
    </source>
</evidence>
<keyword evidence="7" id="KW-0325">Glycoprotein</keyword>
<evidence type="ECO:0000256" key="9">
    <source>
        <dbReference type="SAM" id="Coils"/>
    </source>
</evidence>
<protein>
    <submittedName>
        <fullName evidence="12">Variant surface glycoprotein 1125.4112</fullName>
    </submittedName>
</protein>
<proteinExistence type="predicted"/>
<feature type="region of interest" description="Disordered" evidence="10">
    <location>
        <begin position="88"/>
        <end position="115"/>
    </location>
</feature>
<organism evidence="12">
    <name type="scientific">Trypanosoma brucei</name>
    <dbReference type="NCBI Taxonomy" id="5691"/>
    <lineage>
        <taxon>Eukaryota</taxon>
        <taxon>Discoba</taxon>
        <taxon>Euglenozoa</taxon>
        <taxon>Kinetoplastea</taxon>
        <taxon>Metakinetoplastina</taxon>
        <taxon>Trypanosomatida</taxon>
        <taxon>Trypanosomatidae</taxon>
        <taxon>Trypanosoma</taxon>
    </lineage>
</organism>
<feature type="compositionally biased region" description="Polar residues" evidence="10">
    <location>
        <begin position="187"/>
        <end position="196"/>
    </location>
</feature>
<evidence type="ECO:0000256" key="10">
    <source>
        <dbReference type="SAM" id="MobiDB-lite"/>
    </source>
</evidence>
<dbReference type="EMBL" id="KX700687">
    <property type="protein sequence ID" value="APD74643.1"/>
    <property type="molecule type" value="Genomic_DNA"/>
</dbReference>
<dbReference type="GO" id="GO:0005886">
    <property type="term" value="C:plasma membrane"/>
    <property type="evidence" value="ECO:0007669"/>
    <property type="project" value="UniProtKB-SubCell"/>
</dbReference>
<comment type="subcellular location">
    <subcellularLocation>
        <location evidence="2">Cell membrane</location>
        <topology evidence="2">Lipid-anchor</topology>
        <topology evidence="2">GPI-anchor</topology>
    </subcellularLocation>
</comment>
<evidence type="ECO:0000256" key="6">
    <source>
        <dbReference type="ARBA" id="ARBA00023136"/>
    </source>
</evidence>
<evidence type="ECO:0000256" key="7">
    <source>
        <dbReference type="ARBA" id="ARBA00023180"/>
    </source>
</evidence>
<evidence type="ECO:0000256" key="4">
    <source>
        <dbReference type="ARBA" id="ARBA00022622"/>
    </source>
</evidence>
<dbReference type="Pfam" id="PF13206">
    <property type="entry name" value="VSG_B"/>
    <property type="match status" value="1"/>
</dbReference>
<evidence type="ECO:0000256" key="2">
    <source>
        <dbReference type="ARBA" id="ARBA00004609"/>
    </source>
</evidence>
<dbReference type="InterPro" id="IPR025932">
    <property type="entry name" value="Trypano_VSG_B_N_dom"/>
</dbReference>
<dbReference type="AlphaFoldDB" id="A0A1J0R9X8"/>
<feature type="region of interest" description="Disordered" evidence="10">
    <location>
        <begin position="187"/>
        <end position="212"/>
    </location>
</feature>
<keyword evidence="3" id="KW-1003">Cell membrane</keyword>
<comment type="function">
    <text evidence="1">VSG forms a coat on the surface of the parasite. The trypanosome evades the immune response of the host by expressing a series of antigenically distinct VSGs from an estimated 1000 VSG genes.</text>
</comment>
<feature type="coiled-coil region" evidence="9">
    <location>
        <begin position="399"/>
        <end position="443"/>
    </location>
</feature>
<accession>A0A1J0R9X8</accession>
<evidence type="ECO:0000256" key="5">
    <source>
        <dbReference type="ARBA" id="ARBA00022729"/>
    </source>
</evidence>
<dbReference type="VEuPathDB" id="TriTrypDB:Tb427_000338200"/>
<evidence type="ECO:0000256" key="1">
    <source>
        <dbReference type="ARBA" id="ARBA00002523"/>
    </source>
</evidence>
<keyword evidence="9" id="KW-0175">Coiled coil</keyword>
<evidence type="ECO:0000256" key="8">
    <source>
        <dbReference type="ARBA" id="ARBA00023288"/>
    </source>
</evidence>
<evidence type="ECO:0000256" key="3">
    <source>
        <dbReference type="ARBA" id="ARBA00022475"/>
    </source>
</evidence>